<evidence type="ECO:0008006" key="3">
    <source>
        <dbReference type="Google" id="ProtNLM"/>
    </source>
</evidence>
<gene>
    <name evidence="1" type="ORF">AB6A40_005425</name>
</gene>
<dbReference type="Proteomes" id="UP001608902">
    <property type="component" value="Unassembled WGS sequence"/>
</dbReference>
<proteinExistence type="predicted"/>
<keyword evidence="2" id="KW-1185">Reference proteome</keyword>
<reference evidence="1 2" key="1">
    <citation type="submission" date="2024-08" db="EMBL/GenBank/DDBJ databases">
        <title>Gnathostoma spinigerum genome.</title>
        <authorList>
            <person name="Gonzalez-Bertolin B."/>
            <person name="Monzon S."/>
            <person name="Zaballos A."/>
            <person name="Jimenez P."/>
            <person name="Dekumyoy P."/>
            <person name="Varona S."/>
            <person name="Cuesta I."/>
            <person name="Sumanam S."/>
            <person name="Adisakwattana P."/>
            <person name="Gasser R.B."/>
            <person name="Hernandez-Gonzalez A."/>
            <person name="Young N.D."/>
            <person name="Perteguer M.J."/>
        </authorList>
    </citation>
    <scope>NUCLEOTIDE SEQUENCE [LARGE SCALE GENOMIC DNA]</scope>
    <source>
        <strain evidence="1">AL3</strain>
        <tissue evidence="1">Liver</tissue>
    </source>
</reference>
<protein>
    <recommendedName>
        <fullName evidence="3">Ribosomal protein S11</fullName>
    </recommendedName>
</protein>
<organism evidence="1 2">
    <name type="scientific">Gnathostoma spinigerum</name>
    <dbReference type="NCBI Taxonomy" id="75299"/>
    <lineage>
        <taxon>Eukaryota</taxon>
        <taxon>Metazoa</taxon>
        <taxon>Ecdysozoa</taxon>
        <taxon>Nematoda</taxon>
        <taxon>Chromadorea</taxon>
        <taxon>Rhabditida</taxon>
        <taxon>Spirurina</taxon>
        <taxon>Gnathostomatomorpha</taxon>
        <taxon>Gnathostomatoidea</taxon>
        <taxon>Gnathostomatidae</taxon>
        <taxon>Gnathostoma</taxon>
    </lineage>
</organism>
<sequence length="78" mass="8693">MDVLFLEASPTLRLRLFAGYGTVVFVNTEGPLSEHCMFTSTRCYGIKTNGKHAVFKKTCASVGIRTARRAVKRLLRTV</sequence>
<dbReference type="EMBL" id="JBGFUD010003443">
    <property type="protein sequence ID" value="MFH4978716.1"/>
    <property type="molecule type" value="Genomic_DNA"/>
</dbReference>
<dbReference type="AlphaFoldDB" id="A0ABD6EMR4"/>
<accession>A0ABD6EMR4</accession>
<name>A0ABD6EMR4_9BILA</name>
<evidence type="ECO:0000313" key="2">
    <source>
        <dbReference type="Proteomes" id="UP001608902"/>
    </source>
</evidence>
<comment type="caution">
    <text evidence="1">The sequence shown here is derived from an EMBL/GenBank/DDBJ whole genome shotgun (WGS) entry which is preliminary data.</text>
</comment>
<evidence type="ECO:0000313" key="1">
    <source>
        <dbReference type="EMBL" id="MFH4978716.1"/>
    </source>
</evidence>